<feature type="coiled-coil region" evidence="1">
    <location>
        <begin position="472"/>
        <end position="499"/>
    </location>
</feature>
<dbReference type="InterPro" id="IPR054787">
    <property type="entry name" value="TrlF_ATPase"/>
</dbReference>
<dbReference type="Proteomes" id="UP000238642">
    <property type="component" value="Unassembled WGS sequence"/>
</dbReference>
<comment type="caution">
    <text evidence="2">The sequence shown here is derived from an EMBL/GenBank/DDBJ whole genome shotgun (WGS) entry which is preliminary data.</text>
</comment>
<protein>
    <recommendedName>
        <fullName evidence="4">DNA repair protein</fullName>
    </recommendedName>
</protein>
<proteinExistence type="predicted"/>
<name>A0A2S9JRX6_9SPHI</name>
<evidence type="ECO:0000313" key="3">
    <source>
        <dbReference type="Proteomes" id="UP000238642"/>
    </source>
</evidence>
<dbReference type="Gene3D" id="3.40.50.300">
    <property type="entry name" value="P-loop containing nucleotide triphosphate hydrolases"/>
    <property type="match status" value="1"/>
</dbReference>
<dbReference type="NCBIfam" id="NF045780">
    <property type="entry name" value="TrlF_fam_ATP"/>
    <property type="match status" value="1"/>
</dbReference>
<accession>A0A2S9JRX6</accession>
<keyword evidence="1" id="KW-0175">Coiled coil</keyword>
<sequence>MSEHINKYHKGSEWRKWDLHFHAPSKYTCAKNDQYEGSDLHDKQNRFIDELKNVNDITVLGITDYFSMDGYKLVLSRVHELPQFDLILPNIELRITPVTSDNRKINLHIIPNTEVLSVDEIERFLYKFEFGPDKLTCKKDDLIRLGRKANANYSEEEAFKKGLNEFAISYDKFFETYNGLAAKVRENILIGVSNNSGDGASGIKDIQGIREIIYSGVHFIFSSQPNDRIYFLGNSVDSKEIIRQKYGNLKPCLHGSDYHGSRDGKLICIPDMNRFCWIKADPNFEGLKQVIYEPEDRVLIQANKPEEKAGYQIIDHIEIDNNSIFNNNLHLNQNLNSIIGGRSSGKSVLLGAIATKVKTTRTVEFSDEDYQKYVQSISDTIKVIWKDGQEENNREVEYFEQGYMHKIARDESQLNKIVNDILVQKGKESILDEYRRFSIDNSKNIASYVSDYFTLLGDIHEKENKARDKGDKKGIDDEIAKLKEELQKLSVTAITDEEKTHYDVVKSSILTSNQQIQFIGRETGLIEKLKSISILKENLDYELTSLSEKVKNQLSTSLSAIKADAQKKWIDELERLLAFGEESKKSSFQKISELEIDEVYLKVLQAYKHNSQLSEYEAKIKIQTDKLFEITTLLSEIASLKNQASETKKKIIVAHKSFYEKITDLLANLSDHQDGLAIKTKYKFEAEQYKSLLYSGLNLQGFANRDLAEYSYDDFDGFEKHQLNLFEKLENKQLTLKGGYDGQSLVSALLSTNFFSLSHDIEYEGDDFRKMSDGKKAFVVLKLLLDFSDKNCPILIDQPEDDLDNRAIYNNLVLYLRNKKKLRQVIVATHNPNIVVGADSELIICANQHGEKNVNNGEKKFQYVSGSLEHTFPRIGDRDEILECQGTREHVCEVLEGGNIAFKLREKKYSIKE</sequence>
<gene>
    <name evidence="2" type="ORF">C5749_01735</name>
</gene>
<organism evidence="2 3">
    <name type="scientific">Sphingobacterium gobiense</name>
    <dbReference type="NCBI Taxonomy" id="1382456"/>
    <lineage>
        <taxon>Bacteria</taxon>
        <taxon>Pseudomonadati</taxon>
        <taxon>Bacteroidota</taxon>
        <taxon>Sphingobacteriia</taxon>
        <taxon>Sphingobacteriales</taxon>
        <taxon>Sphingobacteriaceae</taxon>
        <taxon>Sphingobacterium</taxon>
    </lineage>
</organism>
<keyword evidence="3" id="KW-1185">Reference proteome</keyword>
<evidence type="ECO:0000313" key="2">
    <source>
        <dbReference type="EMBL" id="PRD56036.1"/>
    </source>
</evidence>
<dbReference type="AlphaFoldDB" id="A0A2S9JRX6"/>
<dbReference type="EMBL" id="PVBS01000001">
    <property type="protein sequence ID" value="PRD56036.1"/>
    <property type="molecule type" value="Genomic_DNA"/>
</dbReference>
<reference evidence="2 3" key="1">
    <citation type="submission" date="2018-02" db="EMBL/GenBank/DDBJ databases">
        <title>The draft genome of Sphingobacterium gobiense H7.</title>
        <authorList>
            <person name="Li L."/>
            <person name="Liu L."/>
            <person name="Zhang X."/>
            <person name="Wang T."/>
            <person name="Liang L."/>
        </authorList>
    </citation>
    <scope>NUCLEOTIDE SEQUENCE [LARGE SCALE GENOMIC DNA]</scope>
    <source>
        <strain evidence="2 3">ACCC 05757</strain>
    </source>
</reference>
<evidence type="ECO:0000256" key="1">
    <source>
        <dbReference type="SAM" id="Coils"/>
    </source>
</evidence>
<dbReference type="RefSeq" id="WP_105722453.1">
    <property type="nucleotide sequence ID" value="NZ_PVBS01000001.1"/>
</dbReference>
<dbReference type="OrthoDB" id="9791620at2"/>
<evidence type="ECO:0008006" key="4">
    <source>
        <dbReference type="Google" id="ProtNLM"/>
    </source>
</evidence>
<dbReference type="SUPFAM" id="SSF52540">
    <property type="entry name" value="P-loop containing nucleoside triphosphate hydrolases"/>
    <property type="match status" value="1"/>
</dbReference>
<dbReference type="InterPro" id="IPR027417">
    <property type="entry name" value="P-loop_NTPase"/>
</dbReference>